<comment type="pathway">
    <text evidence="1">Lipid metabolism.</text>
</comment>
<feature type="compositionally biased region" description="Basic and acidic residues" evidence="9">
    <location>
        <begin position="575"/>
        <end position="597"/>
    </location>
</feature>
<keyword evidence="14" id="KW-1185">Reference proteome</keyword>
<evidence type="ECO:0000256" key="9">
    <source>
        <dbReference type="SAM" id="MobiDB-lite"/>
    </source>
</evidence>
<protein>
    <recommendedName>
        <fullName evidence="5">phosphoethanolamine N-methyltransferase</fullName>
        <ecNumber evidence="5">2.1.1.103</ecNumber>
    </recommendedName>
</protein>
<comment type="pathway">
    <text evidence="4">Phospholipid metabolism; phosphatidylcholine biosynthesis; phosphocholine from phosphoethanolamine: step 1/1.</text>
</comment>
<dbReference type="PANTHER" id="PTHR44307:SF14">
    <property type="entry name" value="PHOSPHOETHANOLAMINE N-METHYLTRANSFERASE 1"/>
    <property type="match status" value="1"/>
</dbReference>
<dbReference type="Pfam" id="PF02681">
    <property type="entry name" value="DUF212"/>
    <property type="match status" value="1"/>
</dbReference>
<dbReference type="PANTHER" id="PTHR44307">
    <property type="entry name" value="PHOSPHOETHANOLAMINE METHYLTRANSFERASE"/>
    <property type="match status" value="1"/>
</dbReference>
<keyword evidence="10" id="KW-0472">Membrane</keyword>
<evidence type="ECO:0000256" key="3">
    <source>
        <dbReference type="ARBA" id="ARBA00022679"/>
    </source>
</evidence>
<dbReference type="CDD" id="cd02440">
    <property type="entry name" value="AdoMet_MTases"/>
    <property type="match status" value="2"/>
</dbReference>
<evidence type="ECO:0000256" key="7">
    <source>
        <dbReference type="ARBA" id="ARBA00047622"/>
    </source>
</evidence>
<dbReference type="InterPro" id="IPR025771">
    <property type="entry name" value="Phosphoethanolamine_N-MeTrfase"/>
</dbReference>
<dbReference type="Proteomes" id="UP000095767">
    <property type="component" value="Unassembled WGS sequence"/>
</dbReference>
<dbReference type="Pfam" id="PF13649">
    <property type="entry name" value="Methyltransf_25"/>
    <property type="match status" value="1"/>
</dbReference>
<comment type="catalytic activity">
    <reaction evidence="6">
        <text>N,N-dimethylethanolamine phosphate + S-adenosyl-L-methionine = phosphocholine + S-adenosyl-L-homocysteine + H(+)</text>
        <dbReference type="Rhea" id="RHEA:25325"/>
        <dbReference type="ChEBI" id="CHEBI:15378"/>
        <dbReference type="ChEBI" id="CHEBI:57856"/>
        <dbReference type="ChEBI" id="CHEBI:58641"/>
        <dbReference type="ChEBI" id="CHEBI:59789"/>
        <dbReference type="ChEBI" id="CHEBI:295975"/>
        <dbReference type="EC" id="2.1.1.103"/>
    </reaction>
    <physiologicalReaction direction="left-to-right" evidence="6">
        <dbReference type="Rhea" id="RHEA:25326"/>
    </physiologicalReaction>
</comment>
<gene>
    <name evidence="13" type="ORF">BAE44_0000798</name>
</gene>
<dbReference type="OrthoDB" id="8300214at2759"/>
<evidence type="ECO:0000259" key="11">
    <source>
        <dbReference type="Pfam" id="PF13649"/>
    </source>
</evidence>
<evidence type="ECO:0000256" key="2">
    <source>
        <dbReference type="ARBA" id="ARBA00022603"/>
    </source>
</evidence>
<feature type="transmembrane region" description="Helical" evidence="10">
    <location>
        <begin position="649"/>
        <end position="669"/>
    </location>
</feature>
<dbReference type="InterPro" id="IPR003832">
    <property type="entry name" value="DUF212"/>
</dbReference>
<dbReference type="GO" id="GO:0032259">
    <property type="term" value="P:methylation"/>
    <property type="evidence" value="ECO:0007669"/>
    <property type="project" value="UniProtKB-KW"/>
</dbReference>
<dbReference type="GO" id="GO:0000234">
    <property type="term" value="F:phosphoethanolamine N-methyltransferase activity"/>
    <property type="evidence" value="ECO:0007669"/>
    <property type="project" value="UniProtKB-EC"/>
</dbReference>
<dbReference type="InterPro" id="IPR025714">
    <property type="entry name" value="Methyltranfer_dom"/>
</dbReference>
<dbReference type="AlphaFoldDB" id="A0A1E5WLG4"/>
<dbReference type="SUPFAM" id="SSF53335">
    <property type="entry name" value="S-adenosyl-L-methionine-dependent methyltransferases"/>
    <property type="match status" value="2"/>
</dbReference>
<dbReference type="InterPro" id="IPR029063">
    <property type="entry name" value="SAM-dependent_MTases_sf"/>
</dbReference>
<reference evidence="13 14" key="1">
    <citation type="submission" date="2016-09" db="EMBL/GenBank/DDBJ databases">
        <title>The draft genome of Dichanthelium oligosanthes: A C3 panicoid grass species.</title>
        <authorList>
            <person name="Studer A.J."/>
            <person name="Schnable J.C."/>
            <person name="Brutnell T.P."/>
        </authorList>
    </citation>
    <scope>NUCLEOTIDE SEQUENCE [LARGE SCALE GENOMIC DNA]</scope>
    <source>
        <strain evidence="14">cv. Kellogg 1175</strain>
        <tissue evidence="13">Leaf</tissue>
    </source>
</reference>
<dbReference type="Pfam" id="PF13847">
    <property type="entry name" value="Methyltransf_31"/>
    <property type="match status" value="1"/>
</dbReference>
<feature type="domain" description="Methyltransferase" evidence="11">
    <location>
        <begin position="65"/>
        <end position="160"/>
    </location>
</feature>
<dbReference type="STRING" id="888268.A0A1E5WLG4"/>
<keyword evidence="2 13" id="KW-0489">Methyltransferase</keyword>
<evidence type="ECO:0000259" key="12">
    <source>
        <dbReference type="Pfam" id="PF13847"/>
    </source>
</evidence>
<evidence type="ECO:0000313" key="13">
    <source>
        <dbReference type="EMBL" id="OEL38174.1"/>
    </source>
</evidence>
<feature type="transmembrane region" description="Helical" evidence="10">
    <location>
        <begin position="769"/>
        <end position="787"/>
    </location>
</feature>
<name>A0A1E5WLG4_9POAL</name>
<comment type="caution">
    <text evidence="13">The sequence shown here is derived from an EMBL/GenBank/DDBJ whole genome shotgun (WGS) entry which is preliminary data.</text>
</comment>
<dbReference type="EC" id="2.1.1.103" evidence="5"/>
<feature type="transmembrane region" description="Helical" evidence="10">
    <location>
        <begin position="681"/>
        <end position="704"/>
    </location>
</feature>
<evidence type="ECO:0000256" key="6">
    <source>
        <dbReference type="ARBA" id="ARBA00047619"/>
    </source>
</evidence>
<comment type="catalytic activity">
    <reaction evidence="8">
        <text>N-methylethanolamine phosphate + S-adenosyl-L-methionine = N,N-dimethylethanolamine phosphate + S-adenosyl-L-homocysteine + H(+)</text>
        <dbReference type="Rhea" id="RHEA:25321"/>
        <dbReference type="ChEBI" id="CHEBI:15378"/>
        <dbReference type="ChEBI" id="CHEBI:57781"/>
        <dbReference type="ChEBI" id="CHEBI:57856"/>
        <dbReference type="ChEBI" id="CHEBI:58641"/>
        <dbReference type="ChEBI" id="CHEBI:59789"/>
        <dbReference type="EC" id="2.1.1.103"/>
    </reaction>
    <physiologicalReaction direction="left-to-right" evidence="8">
        <dbReference type="Rhea" id="RHEA:25322"/>
    </physiologicalReaction>
</comment>
<comment type="catalytic activity">
    <reaction evidence="7">
        <text>phosphoethanolamine + S-adenosyl-L-methionine = N-methylethanolamine phosphate + S-adenosyl-L-homocysteine + H(+)</text>
        <dbReference type="Rhea" id="RHEA:20365"/>
        <dbReference type="ChEBI" id="CHEBI:15378"/>
        <dbReference type="ChEBI" id="CHEBI:57781"/>
        <dbReference type="ChEBI" id="CHEBI:57856"/>
        <dbReference type="ChEBI" id="CHEBI:58190"/>
        <dbReference type="ChEBI" id="CHEBI:59789"/>
        <dbReference type="EC" id="2.1.1.103"/>
    </reaction>
    <physiologicalReaction direction="left-to-right" evidence="7">
        <dbReference type="Rhea" id="RHEA:20366"/>
    </physiologicalReaction>
</comment>
<evidence type="ECO:0000256" key="4">
    <source>
        <dbReference type="ARBA" id="ARBA00035631"/>
    </source>
</evidence>
<dbReference type="EMBL" id="LWDX02002742">
    <property type="protein sequence ID" value="OEL38174.1"/>
    <property type="molecule type" value="Genomic_DNA"/>
</dbReference>
<evidence type="ECO:0000256" key="8">
    <source>
        <dbReference type="ARBA" id="ARBA00047841"/>
    </source>
</evidence>
<feature type="domain" description="Methyltransferase" evidence="12">
    <location>
        <begin position="327"/>
        <end position="447"/>
    </location>
</feature>
<evidence type="ECO:0000256" key="1">
    <source>
        <dbReference type="ARBA" id="ARBA00005189"/>
    </source>
</evidence>
<keyword evidence="3 13" id="KW-0808">Transferase</keyword>
<feature type="transmembrane region" description="Helical" evidence="10">
    <location>
        <begin position="710"/>
        <end position="727"/>
    </location>
</feature>
<organism evidence="13 14">
    <name type="scientific">Dichanthelium oligosanthes</name>
    <dbReference type="NCBI Taxonomy" id="888268"/>
    <lineage>
        <taxon>Eukaryota</taxon>
        <taxon>Viridiplantae</taxon>
        <taxon>Streptophyta</taxon>
        <taxon>Embryophyta</taxon>
        <taxon>Tracheophyta</taxon>
        <taxon>Spermatophyta</taxon>
        <taxon>Magnoliopsida</taxon>
        <taxon>Liliopsida</taxon>
        <taxon>Poales</taxon>
        <taxon>Poaceae</taxon>
        <taxon>PACMAD clade</taxon>
        <taxon>Panicoideae</taxon>
        <taxon>Panicodae</taxon>
        <taxon>Paniceae</taxon>
        <taxon>Dichantheliinae</taxon>
        <taxon>Dichanthelium</taxon>
    </lineage>
</organism>
<accession>A0A1E5WLG4</accession>
<dbReference type="InterPro" id="IPR041698">
    <property type="entry name" value="Methyltransf_25"/>
</dbReference>
<keyword evidence="10" id="KW-0812">Transmembrane</keyword>
<dbReference type="GO" id="GO:0006656">
    <property type="term" value="P:phosphatidylcholine biosynthetic process"/>
    <property type="evidence" value="ECO:0007669"/>
    <property type="project" value="InterPro"/>
</dbReference>
<proteinExistence type="predicted"/>
<sequence>MDAPLVAVANGIGEVERKVQKSYWEEHSKGLTVESMMLDSRAADLDKEERPEILSLLPSYEGKSVLELGAGIGRFTGDLAKEAGHVLALDFIESVIKKNESINGHHKNITFMCADVTSPNLKIEDNSFDLIFSNWLLMYLSDEEVEKLVGKMVKWLKVGGHIFFRESCFHQSGDSKRKVNPTHYREPRFYTKVMLQTLSFQSVSNFKSGMLSTEHLPMLPVLSLRLKLALVFKEGHSYDKNGGSFELSLVTCKCIGAYVKNKKNQNQICWLWEKVKSIEDKDFQKFLDNVQYKTSGILRYERIFGEGFVSTGGIETTKEFVGMLDLKPGQKVLDVGCGIGGGDFYMAENCDVHVLGIDLSINMVSFAIERAIGRKCSVEFEVADCTTKDYPENSFDVIYSRDTILHIQDKPALFRSFFKWLKPGGKVLISDYCKNPGKPSEEFAAYIKQRGYDLHDVKAYGQMLKDAGFHDVIAEDRTEQFLSVLRRELAEVEKNKEAFQADFSQEDYDDIVNGWNAKLKRSSAAKTKTSGRQAALRPLPRKPHTQRIRATQRDATKGSNPRPPESPTRPNSNRQGRDGRDEAQRRKRGREPVERARQPSGMRGGEMLTAARGAGTAPSTASSVASAAAAADLAGADGAGAIGGGGGNFPLAVALLAFAFANFINLLSIWLKEKRWDARKFLCSAGVMSSLSATVGSLAVAVGQQEGADSSAFALALVFAAVVMYDASGIRWHTGRQAALLNQIVCDFPPEHPIISTFRPLREPLGHSPLQVFAGALLGCTVAYFMGKSV</sequence>
<evidence type="ECO:0000256" key="5">
    <source>
        <dbReference type="ARBA" id="ARBA00035674"/>
    </source>
</evidence>
<evidence type="ECO:0000313" key="14">
    <source>
        <dbReference type="Proteomes" id="UP000095767"/>
    </source>
</evidence>
<keyword evidence="10" id="KW-1133">Transmembrane helix</keyword>
<feature type="region of interest" description="Disordered" evidence="9">
    <location>
        <begin position="520"/>
        <end position="606"/>
    </location>
</feature>
<evidence type="ECO:0000256" key="10">
    <source>
        <dbReference type="SAM" id="Phobius"/>
    </source>
</evidence>
<dbReference type="Gene3D" id="3.40.50.150">
    <property type="entry name" value="Vaccinia Virus protein VP39"/>
    <property type="match status" value="2"/>
</dbReference>
<dbReference type="PROSITE" id="PS51582">
    <property type="entry name" value="SAM_PEAMT"/>
    <property type="match status" value="1"/>
</dbReference>